<proteinExistence type="predicted"/>
<dbReference type="InterPro" id="IPR016866">
    <property type="entry name" value="UCP028069"/>
</dbReference>
<dbReference type="Pfam" id="PF11932">
    <property type="entry name" value="DUF3450"/>
    <property type="match status" value="1"/>
</dbReference>
<name>A0A3M0C209_9PROT</name>
<keyword evidence="2" id="KW-1185">Reference proteome</keyword>
<accession>A0A3M0C209</accession>
<evidence type="ECO:0000313" key="1">
    <source>
        <dbReference type="EMBL" id="RMB02677.1"/>
    </source>
</evidence>
<gene>
    <name evidence="1" type="ORF">BXY39_3027</name>
</gene>
<sequence length="292" mass="32399">MQPLSGRDLYLVEPAAQGTACPTGGAVETQVGRNMDKAKVKRIAVSTAAAASVLLGASIAQAQDARLDEVVKEVDRSNLIAQQSQQRIDGIADATSQLFGEYKAVLKTNAGLRAYNAQQRRVIAEQENEISKIEISIGQIDEIKRQVTPLMLEMIENLEEFVRADVPFQLDERLDRIATLRDAMDDPNVNDPERFRVVLEAYKAEVQYGRTVNAYEGVLDDGRSVNFVRLGRAGFYYQTKDGRETAAWDGDTQSWQSLGSEYATPVRQLLKMARRQVPLDVVVLPVKAPQTK</sequence>
<comment type="caution">
    <text evidence="1">The sequence shown here is derived from an EMBL/GenBank/DDBJ whole genome shotgun (WGS) entry which is preliminary data.</text>
</comment>
<protein>
    <submittedName>
        <fullName evidence="1">Uncharacterized protein DUF3450</fullName>
    </submittedName>
</protein>
<dbReference type="PIRSF" id="PIRSF028069">
    <property type="entry name" value="UCP028069"/>
    <property type="match status" value="1"/>
</dbReference>
<dbReference type="EMBL" id="REFR01000014">
    <property type="protein sequence ID" value="RMB02677.1"/>
    <property type="molecule type" value="Genomic_DNA"/>
</dbReference>
<dbReference type="AlphaFoldDB" id="A0A3M0C209"/>
<reference evidence="1 2" key="1">
    <citation type="submission" date="2018-10" db="EMBL/GenBank/DDBJ databases">
        <title>Genomic Encyclopedia of Archaeal and Bacterial Type Strains, Phase II (KMG-II): from individual species to whole genera.</title>
        <authorList>
            <person name="Goeker M."/>
        </authorList>
    </citation>
    <scope>NUCLEOTIDE SEQUENCE [LARGE SCALE GENOMIC DNA]</scope>
    <source>
        <strain evidence="1 2">DSM 25217</strain>
    </source>
</reference>
<dbReference type="Proteomes" id="UP000271227">
    <property type="component" value="Unassembled WGS sequence"/>
</dbReference>
<dbReference type="InParanoid" id="A0A3M0C209"/>
<evidence type="ECO:0000313" key="2">
    <source>
        <dbReference type="Proteomes" id="UP000271227"/>
    </source>
</evidence>
<organism evidence="1 2">
    <name type="scientific">Eilatimonas milleporae</name>
    <dbReference type="NCBI Taxonomy" id="911205"/>
    <lineage>
        <taxon>Bacteria</taxon>
        <taxon>Pseudomonadati</taxon>
        <taxon>Pseudomonadota</taxon>
        <taxon>Alphaproteobacteria</taxon>
        <taxon>Kordiimonadales</taxon>
        <taxon>Kordiimonadaceae</taxon>
        <taxon>Eilatimonas</taxon>
    </lineage>
</organism>